<dbReference type="PANTHER" id="PTHR31087">
    <property type="match status" value="1"/>
</dbReference>
<dbReference type="InterPro" id="IPR025659">
    <property type="entry name" value="Tubby-like_C"/>
</dbReference>
<dbReference type="Proteomes" id="UP000585474">
    <property type="component" value="Unassembled WGS sequence"/>
</dbReference>
<dbReference type="Gene3D" id="2.40.160.200">
    <property type="entry name" value="LURP1-related"/>
    <property type="match status" value="1"/>
</dbReference>
<comment type="similarity">
    <text evidence="1">Belongs to the LOR family.</text>
</comment>
<organism evidence="2 3">
    <name type="scientific">Actinidia rufa</name>
    <dbReference type="NCBI Taxonomy" id="165716"/>
    <lineage>
        <taxon>Eukaryota</taxon>
        <taxon>Viridiplantae</taxon>
        <taxon>Streptophyta</taxon>
        <taxon>Embryophyta</taxon>
        <taxon>Tracheophyta</taxon>
        <taxon>Spermatophyta</taxon>
        <taxon>Magnoliopsida</taxon>
        <taxon>eudicotyledons</taxon>
        <taxon>Gunneridae</taxon>
        <taxon>Pentapetalae</taxon>
        <taxon>asterids</taxon>
        <taxon>Ericales</taxon>
        <taxon>Actinidiaceae</taxon>
        <taxon>Actinidia</taxon>
    </lineage>
</organism>
<accession>A0A7J0DM39</accession>
<name>A0A7J0DM39_9ERIC</name>
<keyword evidence="3" id="KW-1185">Reference proteome</keyword>
<evidence type="ECO:0000313" key="3">
    <source>
        <dbReference type="Proteomes" id="UP000585474"/>
    </source>
</evidence>
<dbReference type="InterPro" id="IPR038595">
    <property type="entry name" value="LOR_sf"/>
</dbReference>
<dbReference type="EMBL" id="BJWL01000271">
    <property type="protein sequence ID" value="GFS37162.1"/>
    <property type="molecule type" value="Genomic_DNA"/>
</dbReference>
<dbReference type="SUPFAM" id="SSF54518">
    <property type="entry name" value="Tubby C-terminal domain-like"/>
    <property type="match status" value="1"/>
</dbReference>
<dbReference type="AlphaFoldDB" id="A0A7J0DM39"/>
<sequence length="180" mass="20466">MTSEKESFTIWMKSLVFHGNGCTVFDSNGEIVYRIDNYNTKSSNEVYLMDLQGKVLFSIRRKKLSIFGHWDIYRWSGSQMKKWFQARKNCNILGGDMACQVTLGHDEAKSSRYIILGLTGKLEFKITDNRGELVAEVRPKQLSSGLMLGDDVLTLVVEPQIDHSIIMALVTVYGLMTDKI</sequence>
<proteinExistence type="inferred from homology"/>
<dbReference type="InterPro" id="IPR007612">
    <property type="entry name" value="LOR"/>
</dbReference>
<dbReference type="PANTHER" id="PTHR31087:SF153">
    <property type="entry name" value="PROTEIN LURP-ONE-RELATED 11"/>
    <property type="match status" value="1"/>
</dbReference>
<comment type="caution">
    <text evidence="2">The sequence shown here is derived from an EMBL/GenBank/DDBJ whole genome shotgun (WGS) entry which is preliminary data.</text>
</comment>
<dbReference type="OrthoDB" id="652749at2759"/>
<evidence type="ECO:0000256" key="1">
    <source>
        <dbReference type="ARBA" id="ARBA00005437"/>
    </source>
</evidence>
<gene>
    <name evidence="2" type="ORF">Acr_00g0050320</name>
</gene>
<protein>
    <submittedName>
        <fullName evidence="2">LURP-one-like protein</fullName>
    </submittedName>
</protein>
<evidence type="ECO:0000313" key="2">
    <source>
        <dbReference type="EMBL" id="GFS37162.1"/>
    </source>
</evidence>
<dbReference type="Pfam" id="PF04525">
    <property type="entry name" value="LOR"/>
    <property type="match status" value="1"/>
</dbReference>
<reference evidence="3" key="1">
    <citation type="submission" date="2019-07" db="EMBL/GenBank/DDBJ databases">
        <title>De Novo Assembly of kiwifruit Actinidia rufa.</title>
        <authorList>
            <person name="Sugita-Konishi S."/>
            <person name="Sato K."/>
            <person name="Mori E."/>
            <person name="Abe Y."/>
            <person name="Kisaki G."/>
            <person name="Hamano K."/>
            <person name="Suezawa K."/>
            <person name="Otani M."/>
            <person name="Fukuda T."/>
            <person name="Manabe T."/>
            <person name="Gomi K."/>
            <person name="Tabuchi M."/>
            <person name="Akimitsu K."/>
            <person name="Kataoka I."/>
        </authorList>
    </citation>
    <scope>NUCLEOTIDE SEQUENCE [LARGE SCALE GENOMIC DNA]</scope>
    <source>
        <strain evidence="3">cv. Fuchu</strain>
    </source>
</reference>